<keyword evidence="7" id="KW-1185">Reference proteome</keyword>
<evidence type="ECO:0000313" key="6">
    <source>
        <dbReference type="EMBL" id="CAG9991779.1"/>
    </source>
</evidence>
<dbReference type="Pfam" id="PF13426">
    <property type="entry name" value="PAS_9"/>
    <property type="match status" value="1"/>
</dbReference>
<evidence type="ECO:0000256" key="4">
    <source>
        <dbReference type="SAM" id="MobiDB-lite"/>
    </source>
</evidence>
<feature type="region of interest" description="Disordered" evidence="4">
    <location>
        <begin position="581"/>
        <end position="634"/>
    </location>
</feature>
<dbReference type="NCBIfam" id="TIGR00229">
    <property type="entry name" value="sensory_box"/>
    <property type="match status" value="1"/>
</dbReference>
<dbReference type="GO" id="GO:0005634">
    <property type="term" value="C:nucleus"/>
    <property type="evidence" value="ECO:0007669"/>
    <property type="project" value="TreeGrafter"/>
</dbReference>
<feature type="compositionally biased region" description="Polar residues" evidence="4">
    <location>
        <begin position="10"/>
        <end position="41"/>
    </location>
</feature>
<dbReference type="Proteomes" id="UP000754883">
    <property type="component" value="Unassembled WGS sequence"/>
</dbReference>
<accession>A0A9N9UMV7</accession>
<evidence type="ECO:0000256" key="2">
    <source>
        <dbReference type="ARBA" id="ARBA00022643"/>
    </source>
</evidence>
<sequence>MSHRMMDALSRSSSPGPRSMASRASNVSFADSNADSVETTGTSLLPALQAKAGSYAADDLRPLDEEEYDPRSFDIVAPSHEEQTVYSLERRSELLFSKEHMATILADSRLLGQFAHFLATVRPESVPLLKYYLESEKAMRAIKYANSVMASLGALNGHEFTADIAEDTSNDGLQAKHDAALEALTRDELPMFITHKYIGIVSLSIKQRITGIMPAHLRNASEGLAEVFCLTDPSRQDNPIILASDEFHRTTQYGMDYVIGRNCRFLQGPGTNPFSIQRIRDRLAAGQDHFETFLNYRRDGSPFMNLLVCAPLIDSRGNVRYFLGAQIDVSGLVRECTALEGFKRIADTEEDEIEDSGAERTNGIVDEEVKKDATTSCRELSEMFNRHELETVRRYGGGMHQSRDSYDAPSRQDANWNTPYLVLEDGSSPQQSPLPRASFPDTSNGYLPESPLPGLHTKANGRLPGIYEHYLLVRPAPSFQILFASPSLRVPGMLQSPFLSRIGGSGRIRHQLAQALAEEQGVTAKVRWLSSTRHDPTGKIDRGRPRWLHCTPLRGVNGSIGIWMIVIIDEEVAANIASNGAVSAHPTQQPSHPPSQHGQIRPGPGRQPKLAPPIENPGSRRPVSFVTEQGGGPV</sequence>
<comment type="caution">
    <text evidence="6">The sequence shown here is derived from an EMBL/GenBank/DDBJ whole genome shotgun (WGS) entry which is preliminary data.</text>
</comment>
<dbReference type="Gene3D" id="3.30.450.20">
    <property type="entry name" value="PAS domain"/>
    <property type="match status" value="1"/>
</dbReference>
<dbReference type="InterPro" id="IPR000014">
    <property type="entry name" value="PAS"/>
</dbReference>
<keyword evidence="3" id="KW-0157">Chromophore</keyword>
<keyword evidence="2" id="KW-0288">FMN</keyword>
<dbReference type="InterPro" id="IPR000700">
    <property type="entry name" value="PAS-assoc_C"/>
</dbReference>
<evidence type="ECO:0000256" key="3">
    <source>
        <dbReference type="ARBA" id="ARBA00022991"/>
    </source>
</evidence>
<feature type="compositionally biased region" description="Low complexity" evidence="4">
    <location>
        <begin position="583"/>
        <end position="597"/>
    </location>
</feature>
<dbReference type="EMBL" id="CABFNO020001479">
    <property type="protein sequence ID" value="CAG9991779.1"/>
    <property type="molecule type" value="Genomic_DNA"/>
</dbReference>
<dbReference type="PROSITE" id="PS50113">
    <property type="entry name" value="PAC"/>
    <property type="match status" value="1"/>
</dbReference>
<feature type="region of interest" description="Disordered" evidence="4">
    <location>
        <begin position="421"/>
        <end position="455"/>
    </location>
</feature>
<feature type="region of interest" description="Disordered" evidence="4">
    <location>
        <begin position="1"/>
        <end position="41"/>
    </location>
</feature>
<feature type="domain" description="PAC" evidence="5">
    <location>
        <begin position="288"/>
        <end position="341"/>
    </location>
</feature>
<keyword evidence="1" id="KW-0285">Flavoprotein</keyword>
<name>A0A9N9UMV7_9HYPO</name>
<dbReference type="OrthoDB" id="447251at2759"/>
<dbReference type="PANTHER" id="PTHR47429">
    <property type="entry name" value="PROTEIN TWIN LOV 1"/>
    <property type="match status" value="1"/>
</dbReference>
<dbReference type="InterPro" id="IPR035965">
    <property type="entry name" value="PAS-like_dom_sf"/>
</dbReference>
<dbReference type="SUPFAM" id="SSF55785">
    <property type="entry name" value="PYP-like sensor domain (PAS domain)"/>
    <property type="match status" value="1"/>
</dbReference>
<protein>
    <recommendedName>
        <fullName evidence="5">PAC domain-containing protein</fullName>
    </recommendedName>
</protein>
<reference evidence="6" key="1">
    <citation type="submission" date="2021-10" db="EMBL/GenBank/DDBJ databases">
        <authorList>
            <person name="Piombo E."/>
        </authorList>
    </citation>
    <scope>NUCLEOTIDE SEQUENCE</scope>
</reference>
<gene>
    <name evidence="6" type="ORF">CBYS24578_00006471</name>
</gene>
<evidence type="ECO:0000259" key="5">
    <source>
        <dbReference type="PROSITE" id="PS50113"/>
    </source>
</evidence>
<dbReference type="PANTHER" id="PTHR47429:SF9">
    <property type="entry name" value="PAS DOMAIN-CONTAINING PROTEIN"/>
    <property type="match status" value="1"/>
</dbReference>
<dbReference type="AlphaFoldDB" id="A0A9N9UMV7"/>
<organism evidence="6 7">
    <name type="scientific">Clonostachys byssicola</name>
    <dbReference type="NCBI Taxonomy" id="160290"/>
    <lineage>
        <taxon>Eukaryota</taxon>
        <taxon>Fungi</taxon>
        <taxon>Dikarya</taxon>
        <taxon>Ascomycota</taxon>
        <taxon>Pezizomycotina</taxon>
        <taxon>Sordariomycetes</taxon>
        <taxon>Hypocreomycetidae</taxon>
        <taxon>Hypocreales</taxon>
        <taxon>Bionectriaceae</taxon>
        <taxon>Clonostachys</taxon>
    </lineage>
</organism>
<evidence type="ECO:0000256" key="1">
    <source>
        <dbReference type="ARBA" id="ARBA00022630"/>
    </source>
</evidence>
<evidence type="ECO:0000313" key="7">
    <source>
        <dbReference type="Proteomes" id="UP000754883"/>
    </source>
</evidence>
<proteinExistence type="predicted"/>